<feature type="compositionally biased region" description="Basic residues" evidence="1">
    <location>
        <begin position="168"/>
        <end position="178"/>
    </location>
</feature>
<evidence type="ECO:0000256" key="1">
    <source>
        <dbReference type="SAM" id="MobiDB-lite"/>
    </source>
</evidence>
<organism evidence="2 3">
    <name type="scientific">Nezara viridula</name>
    <name type="common">Southern green stink bug</name>
    <name type="synonym">Cimex viridulus</name>
    <dbReference type="NCBI Taxonomy" id="85310"/>
    <lineage>
        <taxon>Eukaryota</taxon>
        <taxon>Metazoa</taxon>
        <taxon>Ecdysozoa</taxon>
        <taxon>Arthropoda</taxon>
        <taxon>Hexapoda</taxon>
        <taxon>Insecta</taxon>
        <taxon>Pterygota</taxon>
        <taxon>Neoptera</taxon>
        <taxon>Paraneoptera</taxon>
        <taxon>Hemiptera</taxon>
        <taxon>Heteroptera</taxon>
        <taxon>Panheteroptera</taxon>
        <taxon>Pentatomomorpha</taxon>
        <taxon>Pentatomoidea</taxon>
        <taxon>Pentatomidae</taxon>
        <taxon>Pentatominae</taxon>
        <taxon>Nezara</taxon>
    </lineage>
</organism>
<feature type="compositionally biased region" description="Polar residues" evidence="1">
    <location>
        <begin position="179"/>
        <end position="197"/>
    </location>
</feature>
<sequence>MFVQKLTHKSMRTRCIAVSLIPCLIVSLQGPLSNSHHPNQDLDINNNSREHPYSMEILVNSHPDPVFDINNILTEHSYSMRLLVNSLNSRPDPVPDINNILTEHSYSMGPFVNNHPDPVSDINNIITEHSYSMQRPSNTYAPVPHALMSQFLNEHSYCMYSEQRQKKKKELALRKKTAPKSTDATSNTTPNPKTGKTYATTLIFPTDPSTLQQVREPPPEAEPPPWLTQFRKSMNGLVQQLYHLNKFSSEPRYPKMRVYSILNFNCNGLSVKIEEVEALLAITELSIAIITDTRTLDRRPCFQGYSVVTDESSDPHGGPQPPHLRRPPPHIMTLIECRRTLKNRWYRTKNTEVKKV</sequence>
<dbReference type="EMBL" id="OV725079">
    <property type="protein sequence ID" value="CAH1396903.1"/>
    <property type="molecule type" value="Genomic_DNA"/>
</dbReference>
<dbReference type="OrthoDB" id="10659117at2759"/>
<feature type="region of interest" description="Disordered" evidence="1">
    <location>
        <begin position="168"/>
        <end position="197"/>
    </location>
</feature>
<name>A0A9P0H7M3_NEZVI</name>
<gene>
    <name evidence="2" type="ORF">NEZAVI_LOCUS6867</name>
</gene>
<proteinExistence type="predicted"/>
<evidence type="ECO:0000313" key="3">
    <source>
        <dbReference type="Proteomes" id="UP001152798"/>
    </source>
</evidence>
<reference evidence="2" key="1">
    <citation type="submission" date="2022-01" db="EMBL/GenBank/DDBJ databases">
        <authorList>
            <person name="King R."/>
        </authorList>
    </citation>
    <scope>NUCLEOTIDE SEQUENCE</scope>
</reference>
<feature type="region of interest" description="Disordered" evidence="1">
    <location>
        <begin position="307"/>
        <end position="329"/>
    </location>
</feature>
<dbReference type="AlphaFoldDB" id="A0A9P0H7M3"/>
<keyword evidence="3" id="KW-1185">Reference proteome</keyword>
<protein>
    <submittedName>
        <fullName evidence="2">Uncharacterized protein</fullName>
    </submittedName>
</protein>
<dbReference type="Proteomes" id="UP001152798">
    <property type="component" value="Chromosome 3"/>
</dbReference>
<accession>A0A9P0H7M3</accession>
<evidence type="ECO:0000313" key="2">
    <source>
        <dbReference type="EMBL" id="CAH1396903.1"/>
    </source>
</evidence>